<dbReference type="PANTHER" id="PTHR34473">
    <property type="entry name" value="UPF0699 TRANSMEMBRANE PROTEIN YDBS"/>
    <property type="match status" value="1"/>
</dbReference>
<keyword evidence="2" id="KW-0472">Membrane</keyword>
<feature type="compositionally biased region" description="Basic and acidic residues" evidence="1">
    <location>
        <begin position="175"/>
        <end position="186"/>
    </location>
</feature>
<evidence type="ECO:0000313" key="4">
    <source>
        <dbReference type="EMBL" id="GGG81286.1"/>
    </source>
</evidence>
<dbReference type="PIRSF" id="PIRSF026631">
    <property type="entry name" value="UCP026631"/>
    <property type="match status" value="1"/>
</dbReference>
<dbReference type="Pfam" id="PF03703">
    <property type="entry name" value="bPH_2"/>
    <property type="match status" value="2"/>
</dbReference>
<organism evidence="4 5">
    <name type="scientific">Paenibacillus radicis</name>
    <name type="common">ex Gao et al. 2016</name>
    <dbReference type="NCBI Taxonomy" id="1737354"/>
    <lineage>
        <taxon>Bacteria</taxon>
        <taxon>Bacillati</taxon>
        <taxon>Bacillota</taxon>
        <taxon>Bacilli</taxon>
        <taxon>Bacillales</taxon>
        <taxon>Paenibacillaceae</taxon>
        <taxon>Paenibacillus</taxon>
    </lineage>
</organism>
<feature type="domain" description="YdbS-like PH" evidence="3">
    <location>
        <begin position="63"/>
        <end position="143"/>
    </location>
</feature>
<accession>A0A917M6X3</accession>
<feature type="transmembrane region" description="Helical" evidence="2">
    <location>
        <begin position="43"/>
        <end position="61"/>
    </location>
</feature>
<name>A0A917M6X3_9BACL</name>
<proteinExistence type="predicted"/>
<dbReference type="EMBL" id="BMHY01000010">
    <property type="protein sequence ID" value="GGG81286.1"/>
    <property type="molecule type" value="Genomic_DNA"/>
</dbReference>
<feature type="transmembrane region" description="Helical" evidence="2">
    <location>
        <begin position="374"/>
        <end position="395"/>
    </location>
</feature>
<feature type="domain" description="YdbS-like PH" evidence="3">
    <location>
        <begin position="277"/>
        <end position="349"/>
    </location>
</feature>
<dbReference type="InterPro" id="IPR014529">
    <property type="entry name" value="UCP026631"/>
</dbReference>
<feature type="transmembrane region" description="Helical" evidence="2">
    <location>
        <begin position="401"/>
        <end position="418"/>
    </location>
</feature>
<comment type="caution">
    <text evidence="4">The sequence shown here is derived from an EMBL/GenBank/DDBJ whole genome shotgun (WGS) entry which is preliminary data.</text>
</comment>
<evidence type="ECO:0000256" key="1">
    <source>
        <dbReference type="SAM" id="MobiDB-lite"/>
    </source>
</evidence>
<feature type="region of interest" description="Disordered" evidence="1">
    <location>
        <begin position="154"/>
        <end position="186"/>
    </location>
</feature>
<sequence length="501" mass="56543">MIDRRQLHPVYMLFALLQTVKGLLPVAIITLLRGTKLTHLNLYWYLGIGAVIALLLVYGYFDWRKFSYVLEQDRIVIQKGVLFRDEKTIYFSRIHSVNVEQPFIQRILGVAQLKIETPGGNKKAEGILAALSAKEAEKLRAQLLRSSDKGAMMEGAAQASETPAEPATGLSSDTAEEKPSAVVPRQEETRYRLNGGQLLMAGLTSMNFGLVAAFVAGLISFADDFIRLIAPDHFIENIAQESKSLMADYLGILLIVAGALLLAWILSSILFLVKFAGFEVRMEGKRVAVSYGLLDKKTHVFDPRKVQAVIIEENLLQQMAGYAKIRLQVVSSDKNERLVLHPFIARVKLQEVLGSYVPHLKVQKADTPAPKRALLYYMRVELIIAAVLSAALIFLFKGPGLLSLVLLPIVAYWCWSRYKTAGIGLENGQLTLRKRYLSRITYYIRRPQIVVMSVRGTRWQQRKRLYSLSVHALGSEQEYSVRCLDQASIEPVWEWYSRERK</sequence>
<reference evidence="4 5" key="1">
    <citation type="journal article" date="2014" name="Int. J. Syst. Evol. Microbiol.">
        <title>Complete genome sequence of Corynebacterium casei LMG S-19264T (=DSM 44701T), isolated from a smear-ripened cheese.</title>
        <authorList>
            <consortium name="US DOE Joint Genome Institute (JGI-PGF)"/>
            <person name="Walter F."/>
            <person name="Albersmeier A."/>
            <person name="Kalinowski J."/>
            <person name="Ruckert C."/>
        </authorList>
    </citation>
    <scope>NUCLEOTIDE SEQUENCE [LARGE SCALE GENOMIC DNA]</scope>
    <source>
        <strain evidence="4 5">CGMCC 1.15286</strain>
    </source>
</reference>
<keyword evidence="5" id="KW-1185">Reference proteome</keyword>
<evidence type="ECO:0000256" key="2">
    <source>
        <dbReference type="SAM" id="Phobius"/>
    </source>
</evidence>
<dbReference type="InterPro" id="IPR005182">
    <property type="entry name" value="YdbS-like_PH"/>
</dbReference>
<dbReference type="AlphaFoldDB" id="A0A917M6X3"/>
<feature type="transmembrane region" description="Helical" evidence="2">
    <location>
        <begin position="198"/>
        <end position="222"/>
    </location>
</feature>
<gene>
    <name evidence="4" type="ORF">GCM10010918_43160</name>
</gene>
<keyword evidence="2" id="KW-0812">Transmembrane</keyword>
<protein>
    <recommendedName>
        <fullName evidence="3">YdbS-like PH domain-containing protein</fullName>
    </recommendedName>
</protein>
<feature type="transmembrane region" description="Helical" evidence="2">
    <location>
        <begin position="12"/>
        <end position="31"/>
    </location>
</feature>
<evidence type="ECO:0000259" key="3">
    <source>
        <dbReference type="Pfam" id="PF03703"/>
    </source>
</evidence>
<dbReference type="Proteomes" id="UP000600247">
    <property type="component" value="Unassembled WGS sequence"/>
</dbReference>
<dbReference type="PANTHER" id="PTHR34473:SF2">
    <property type="entry name" value="UPF0699 TRANSMEMBRANE PROTEIN YDBT"/>
    <property type="match status" value="1"/>
</dbReference>
<evidence type="ECO:0000313" key="5">
    <source>
        <dbReference type="Proteomes" id="UP000600247"/>
    </source>
</evidence>
<feature type="transmembrane region" description="Helical" evidence="2">
    <location>
        <begin position="249"/>
        <end position="273"/>
    </location>
</feature>
<keyword evidence="2" id="KW-1133">Transmembrane helix</keyword>